<dbReference type="EMBL" id="AP014958">
    <property type="protein sequence ID" value="BAS77250.1"/>
    <property type="molecule type" value="Genomic_DNA"/>
</dbReference>
<name>A0A0P0VFG9_ORYSJ</name>
<reference evidence="2" key="1">
    <citation type="journal article" date="2005" name="Nature">
        <title>The map-based sequence of the rice genome.</title>
        <authorList>
            <consortium name="International rice genome sequencing project (IRGSP)"/>
            <person name="Matsumoto T."/>
            <person name="Wu J."/>
            <person name="Kanamori H."/>
            <person name="Katayose Y."/>
            <person name="Fujisawa M."/>
            <person name="Namiki N."/>
            <person name="Mizuno H."/>
            <person name="Yamamoto K."/>
            <person name="Antonio B.A."/>
            <person name="Baba T."/>
            <person name="Sakata K."/>
            <person name="Nagamura Y."/>
            <person name="Aoki H."/>
            <person name="Arikawa K."/>
            <person name="Arita K."/>
            <person name="Bito T."/>
            <person name="Chiden Y."/>
            <person name="Fujitsuka N."/>
            <person name="Fukunaka R."/>
            <person name="Hamada M."/>
            <person name="Harada C."/>
            <person name="Hayashi A."/>
            <person name="Hijishita S."/>
            <person name="Honda M."/>
            <person name="Hosokawa S."/>
            <person name="Ichikawa Y."/>
            <person name="Idonuma A."/>
            <person name="Iijima M."/>
            <person name="Ikeda M."/>
            <person name="Ikeno M."/>
            <person name="Ito K."/>
            <person name="Ito S."/>
            <person name="Ito T."/>
            <person name="Ito Y."/>
            <person name="Ito Y."/>
            <person name="Iwabuchi A."/>
            <person name="Kamiya K."/>
            <person name="Karasawa W."/>
            <person name="Kurita K."/>
            <person name="Katagiri S."/>
            <person name="Kikuta A."/>
            <person name="Kobayashi H."/>
            <person name="Kobayashi N."/>
            <person name="Machita K."/>
            <person name="Maehara T."/>
            <person name="Masukawa M."/>
            <person name="Mizubayashi T."/>
            <person name="Mukai Y."/>
            <person name="Nagasaki H."/>
            <person name="Nagata Y."/>
            <person name="Naito S."/>
            <person name="Nakashima M."/>
            <person name="Nakama Y."/>
            <person name="Nakamichi Y."/>
            <person name="Nakamura M."/>
            <person name="Meguro A."/>
            <person name="Negishi M."/>
            <person name="Ohta I."/>
            <person name="Ohta T."/>
            <person name="Okamoto M."/>
            <person name="Ono N."/>
            <person name="Saji S."/>
            <person name="Sakaguchi M."/>
            <person name="Sakai K."/>
            <person name="Shibata M."/>
            <person name="Shimokawa T."/>
            <person name="Song J."/>
            <person name="Takazaki Y."/>
            <person name="Terasawa K."/>
            <person name="Tsugane M."/>
            <person name="Tsuji K."/>
            <person name="Ueda S."/>
            <person name="Waki K."/>
            <person name="Yamagata H."/>
            <person name="Yamamoto M."/>
            <person name="Yamamoto S."/>
            <person name="Yamane H."/>
            <person name="Yoshiki S."/>
            <person name="Yoshihara R."/>
            <person name="Yukawa K."/>
            <person name="Zhong H."/>
            <person name="Yano M."/>
            <person name="Yuan Q."/>
            <person name="Ouyang S."/>
            <person name="Liu J."/>
            <person name="Jones K.M."/>
            <person name="Gansberger K."/>
            <person name="Moffat K."/>
            <person name="Hill J."/>
            <person name="Bera J."/>
            <person name="Fadrosh D."/>
            <person name="Jin S."/>
            <person name="Johri S."/>
            <person name="Kim M."/>
            <person name="Overton L."/>
            <person name="Reardon M."/>
            <person name="Tsitrin T."/>
            <person name="Vuong H."/>
            <person name="Weaver B."/>
            <person name="Ciecko A."/>
            <person name="Tallon L."/>
            <person name="Jackson J."/>
            <person name="Pai G."/>
            <person name="Aken S.V."/>
            <person name="Utterback T."/>
            <person name="Reidmuller S."/>
            <person name="Feldblyum T."/>
            <person name="Hsiao J."/>
            <person name="Zismann V."/>
            <person name="Iobst S."/>
            <person name="de Vazeille A.R."/>
            <person name="Buell C.R."/>
            <person name="Ying K."/>
            <person name="Li Y."/>
            <person name="Lu T."/>
            <person name="Huang Y."/>
            <person name="Zhao Q."/>
            <person name="Feng Q."/>
            <person name="Zhang L."/>
            <person name="Zhu J."/>
            <person name="Weng Q."/>
            <person name="Mu J."/>
            <person name="Lu Y."/>
            <person name="Fan D."/>
            <person name="Liu Y."/>
            <person name="Guan J."/>
            <person name="Zhang Y."/>
            <person name="Yu S."/>
            <person name="Liu X."/>
            <person name="Zhang Y."/>
            <person name="Hong G."/>
            <person name="Han B."/>
            <person name="Choisne N."/>
            <person name="Demange N."/>
            <person name="Orjeda G."/>
            <person name="Samain S."/>
            <person name="Cattolico L."/>
            <person name="Pelletier E."/>
            <person name="Couloux A."/>
            <person name="Segurens B."/>
            <person name="Wincker P."/>
            <person name="D'Hont A."/>
            <person name="Scarpelli C."/>
            <person name="Weissenbach J."/>
            <person name="Salanoubat M."/>
            <person name="Quetier F."/>
            <person name="Yu Y."/>
            <person name="Kim H.R."/>
            <person name="Rambo T."/>
            <person name="Currie J."/>
            <person name="Collura K."/>
            <person name="Luo M."/>
            <person name="Yang T."/>
            <person name="Ammiraju J.S.S."/>
            <person name="Engler F."/>
            <person name="Soderlund C."/>
            <person name="Wing R.A."/>
            <person name="Palmer L.E."/>
            <person name="de la Bastide M."/>
            <person name="Spiegel L."/>
            <person name="Nascimento L."/>
            <person name="Zutavern T."/>
            <person name="O'Shaughnessy A."/>
            <person name="Dike S."/>
            <person name="Dedhia N."/>
            <person name="Preston R."/>
            <person name="Balija V."/>
            <person name="McCombie W.R."/>
            <person name="Chow T."/>
            <person name="Chen H."/>
            <person name="Chung M."/>
            <person name="Chen C."/>
            <person name="Shaw J."/>
            <person name="Wu H."/>
            <person name="Hsiao K."/>
            <person name="Chao Y."/>
            <person name="Chu M."/>
            <person name="Cheng C."/>
            <person name="Hour A."/>
            <person name="Lee P."/>
            <person name="Lin S."/>
            <person name="Lin Y."/>
            <person name="Liou J."/>
            <person name="Liu S."/>
            <person name="Hsing Y."/>
            <person name="Raghuvanshi S."/>
            <person name="Mohanty A."/>
            <person name="Bharti A.K."/>
            <person name="Gaur A."/>
            <person name="Gupta V."/>
            <person name="Kumar D."/>
            <person name="Ravi V."/>
            <person name="Vij S."/>
            <person name="Kapur A."/>
            <person name="Khurana P."/>
            <person name="Khurana P."/>
            <person name="Khurana J.P."/>
            <person name="Tyagi A.K."/>
            <person name="Gaikwad K."/>
            <person name="Singh A."/>
            <person name="Dalal V."/>
            <person name="Srivastava S."/>
            <person name="Dixit A."/>
            <person name="Pal A.K."/>
            <person name="Ghazi I.A."/>
            <person name="Yadav M."/>
            <person name="Pandit A."/>
            <person name="Bhargava A."/>
            <person name="Sureshbabu K."/>
            <person name="Batra K."/>
            <person name="Sharma T.R."/>
            <person name="Mohapatra T."/>
            <person name="Singh N.K."/>
            <person name="Messing J."/>
            <person name="Nelson A.B."/>
            <person name="Fuks G."/>
            <person name="Kavchok S."/>
            <person name="Keizer G."/>
            <person name="Linton E."/>
            <person name="Llaca V."/>
            <person name="Song R."/>
            <person name="Tanyolac B."/>
            <person name="Young S."/>
            <person name="Ho-Il K."/>
            <person name="Hahn J.H."/>
            <person name="Sangsakoo G."/>
            <person name="Vanavichit A."/>
            <person name="de Mattos Luiz.A.T."/>
            <person name="Zimmer P.D."/>
            <person name="Malone G."/>
            <person name="Dellagostin O."/>
            <person name="de Oliveira A.C."/>
            <person name="Bevan M."/>
            <person name="Bancroft I."/>
            <person name="Minx P."/>
            <person name="Cordum H."/>
            <person name="Wilson R."/>
            <person name="Cheng Z."/>
            <person name="Jin W."/>
            <person name="Jiang J."/>
            <person name="Leong S.A."/>
            <person name="Iwama H."/>
            <person name="Gojobori T."/>
            <person name="Itoh T."/>
            <person name="Niimura Y."/>
            <person name="Fujii Y."/>
            <person name="Habara T."/>
            <person name="Sakai H."/>
            <person name="Sato Y."/>
            <person name="Wilson G."/>
            <person name="Kumar K."/>
            <person name="McCouch S."/>
            <person name="Juretic N."/>
            <person name="Hoen D."/>
            <person name="Wright S."/>
            <person name="Bruskiewich R."/>
            <person name="Bureau T."/>
            <person name="Miyao A."/>
            <person name="Hirochika H."/>
            <person name="Nishikawa T."/>
            <person name="Kadowaki K."/>
            <person name="Sugiura M."/>
            <person name="Burr B."/>
            <person name="Sasaki T."/>
        </authorList>
    </citation>
    <scope>NUCLEOTIDE SEQUENCE [LARGE SCALE GENOMIC DNA]</scope>
    <source>
        <strain evidence="2">cv. Nipponbare</strain>
    </source>
</reference>
<evidence type="ECO:0000313" key="1">
    <source>
        <dbReference type="EMBL" id="BAS77250.1"/>
    </source>
</evidence>
<gene>
    <name evidence="1" type="ordered locus">Os02g0175750</name>
    <name evidence="1" type="ORF">OSNPB_020175750</name>
</gene>
<feature type="non-terminal residue" evidence="1">
    <location>
        <position position="1"/>
    </location>
</feature>
<accession>A0A0P0VFG9</accession>
<dbReference type="InParanoid" id="A0A0P0VFG9"/>
<dbReference type="PaxDb" id="39947-A0A0P0VFG9"/>
<keyword evidence="2" id="KW-1185">Reference proteome</keyword>
<dbReference type="Proteomes" id="UP000059680">
    <property type="component" value="Chromosome 2"/>
</dbReference>
<dbReference type="Gramene" id="Os02t0175750-00">
    <property type="protein sequence ID" value="Os02t0175750-00"/>
    <property type="gene ID" value="Os02g0175750"/>
</dbReference>
<reference evidence="1 2" key="2">
    <citation type="journal article" date="2013" name="Plant Cell Physiol.">
        <title>Rice Annotation Project Database (RAP-DB): an integrative and interactive database for rice genomics.</title>
        <authorList>
            <person name="Sakai H."/>
            <person name="Lee S.S."/>
            <person name="Tanaka T."/>
            <person name="Numa H."/>
            <person name="Kim J."/>
            <person name="Kawahara Y."/>
            <person name="Wakimoto H."/>
            <person name="Yang C.C."/>
            <person name="Iwamoto M."/>
            <person name="Abe T."/>
            <person name="Yamada Y."/>
            <person name="Muto A."/>
            <person name="Inokuchi H."/>
            <person name="Ikemura T."/>
            <person name="Matsumoto T."/>
            <person name="Sasaki T."/>
            <person name="Itoh T."/>
        </authorList>
    </citation>
    <scope>NUCLEOTIDE SEQUENCE [LARGE SCALE GENOMIC DNA]</scope>
    <source>
        <strain evidence="2">cv. Nipponbare</strain>
    </source>
</reference>
<protein>
    <submittedName>
        <fullName evidence="1">Os02g0175750 protein</fullName>
    </submittedName>
</protein>
<organism evidence="1 2">
    <name type="scientific">Oryza sativa subsp. japonica</name>
    <name type="common">Rice</name>
    <dbReference type="NCBI Taxonomy" id="39947"/>
    <lineage>
        <taxon>Eukaryota</taxon>
        <taxon>Viridiplantae</taxon>
        <taxon>Streptophyta</taxon>
        <taxon>Embryophyta</taxon>
        <taxon>Tracheophyta</taxon>
        <taxon>Spermatophyta</taxon>
        <taxon>Magnoliopsida</taxon>
        <taxon>Liliopsida</taxon>
        <taxon>Poales</taxon>
        <taxon>Poaceae</taxon>
        <taxon>BOP clade</taxon>
        <taxon>Oryzoideae</taxon>
        <taxon>Oryzeae</taxon>
        <taxon>Oryzinae</taxon>
        <taxon>Oryza</taxon>
        <taxon>Oryza sativa</taxon>
    </lineage>
</organism>
<proteinExistence type="predicted"/>
<dbReference type="AlphaFoldDB" id="A0A0P0VFG9"/>
<reference evidence="1 2" key="3">
    <citation type="journal article" date="2013" name="Rice">
        <title>Improvement of the Oryza sativa Nipponbare reference genome using next generation sequence and optical map data.</title>
        <authorList>
            <person name="Kawahara Y."/>
            <person name="de la Bastide M."/>
            <person name="Hamilton J.P."/>
            <person name="Kanamori H."/>
            <person name="McCombie W.R."/>
            <person name="Ouyang S."/>
            <person name="Schwartz D.C."/>
            <person name="Tanaka T."/>
            <person name="Wu J."/>
            <person name="Zhou S."/>
            <person name="Childs K.L."/>
            <person name="Davidson R.M."/>
            <person name="Lin H."/>
            <person name="Quesada-Ocampo L."/>
            <person name="Vaillancourt B."/>
            <person name="Sakai H."/>
            <person name="Lee S.S."/>
            <person name="Kim J."/>
            <person name="Numa H."/>
            <person name="Itoh T."/>
            <person name="Buell C.R."/>
            <person name="Matsumoto T."/>
        </authorList>
    </citation>
    <scope>NUCLEOTIDE SEQUENCE [LARGE SCALE GENOMIC DNA]</scope>
    <source>
        <strain evidence="2">cv. Nipponbare</strain>
    </source>
</reference>
<sequence>ISNLNVHVFERQPLPLVRGHRKGHQTDWKIQPEVQGTDAAAAAVVGISDFVDNVSENTCYGDVDDPGNDEAGSIVAGVETGSTDAAAGSALQTGHWMGARSCST</sequence>
<evidence type="ECO:0000313" key="2">
    <source>
        <dbReference type="Proteomes" id="UP000059680"/>
    </source>
</evidence>